<evidence type="ECO:0000259" key="1">
    <source>
        <dbReference type="PROSITE" id="PS50188"/>
    </source>
</evidence>
<proteinExistence type="predicted"/>
<sequence length="1136" mass="125692">MRAVQRLTSCQRAALANVRANAALNHDKALPEVRDRFARLGYGEAELQGVLGWIQDLAPMCIHIHIGTVGRFLETDEYYRSQFETGTSCGALDDKNQIRKDWETELFGGAYDEAKPFERCKYGALGVMNDYRGITSAYQYGDSYLVLKDVRLRATFAATDSGGIAGSRLAVLDKYAHVLKEYNDNELHRLIEVAMANTSLDDVPRIQPQLLRGLTSDTTNDWVTMGFPDLPQKKGRYYFEVELIRGCQSPQVGLLSSRFELAPRTKGQHLYGVGDDVHGWAVDGQHSILWHNGKKLAWSRSWANSGRELSQNVVVGIAVDVDAGKIWFASDGEWDEEADPSFGPSLVPKGSMLYPALSFKGRAQFNFGPDYKHSAPSFKGKAFLQWPGMSDGVVRADCPIIGNSNNVNIYKEIQLHGEVSLKRNVQRLVANRKHLEVSKSDRSWAVRVDGMDDADGSYTRSGARHGKAMYKQQGGRFEISYDKASGKWRLTSDASQEDKWIAEVPGDDSFEPPRYGWLVPRERQGRVPVKLFRSDHLIKSLAEKAADASEEEVFRVGESSSEKTWLSHMSAQAIVTMVAPGTTFKDEWTQLQKENKVQSTAEDAWSRCLQAAQDEVLARLSLQNVVIVETPTHPYPARAHSWTQDVHIPSASKLRVKFSNRCATTDDCASLQVLAGGLSKSAAGVGARAHLKAITGPDQVHGTLAGQAEGGKWNFVYRRTLSSVVASWWEWLDKSPGRSCTAVCAQEATILKIKYGGDTKVGDEIAGFTFNEASPMTPFSVAGFSKPGGPAQLKGVYAGWFVDVMALIKLLAFYEVVSQTIKQDLLKKFKSLEGEGFGDPPKNLTEIAANIEGFKKRLEALRGLSDINLTFYNGLDFQLLPVCAASYQGAKVSDEISSFQAEGGVLKISGFCDEGPAQAAGVRSGWHVSLFGTFNLQENKAVLGDLTPQQVLEDPERLRELSDIQLMLASWLETRCSPGNGVKLIFHASALRPMFLCVNRKEPANAEPEELFCGFGDEDWTGDDPELRWGVFAVVTSADEPELTESKIEELVDAYTAASGRIVGSNLAEVSIEPEDWDEARLKALCERHGWEFEWMTEDGERRRRIEGAERARRSSRRPAASCSRGDVFGMRMSLG</sequence>
<dbReference type="EMBL" id="CAJNDS010000277">
    <property type="protein sequence ID" value="CAE7037441.1"/>
    <property type="molecule type" value="Genomic_DNA"/>
</dbReference>
<feature type="domain" description="B30.2/SPRY" evidence="1">
    <location>
        <begin position="160"/>
        <end position="372"/>
    </location>
</feature>
<dbReference type="InterPro" id="IPR013320">
    <property type="entry name" value="ConA-like_dom_sf"/>
</dbReference>
<dbReference type="InterPro" id="IPR043136">
    <property type="entry name" value="B30.2/SPRY_sf"/>
</dbReference>
<dbReference type="SUPFAM" id="SSF49899">
    <property type="entry name" value="Concanavalin A-like lectins/glucanases"/>
    <property type="match status" value="1"/>
</dbReference>
<dbReference type="OrthoDB" id="432818at2759"/>
<dbReference type="Proteomes" id="UP000604046">
    <property type="component" value="Unassembled WGS sequence"/>
</dbReference>
<gene>
    <name evidence="2" type="ORF">SNAT2548_LOCUS4489</name>
</gene>
<dbReference type="InterPro" id="IPR003877">
    <property type="entry name" value="SPRY_dom"/>
</dbReference>
<dbReference type="InterPro" id="IPR022074">
    <property type="entry name" value="DUF3626"/>
</dbReference>
<reference evidence="2" key="1">
    <citation type="submission" date="2021-02" db="EMBL/GenBank/DDBJ databases">
        <authorList>
            <person name="Dougan E. K."/>
            <person name="Rhodes N."/>
            <person name="Thang M."/>
            <person name="Chan C."/>
        </authorList>
    </citation>
    <scope>NUCLEOTIDE SEQUENCE</scope>
</reference>
<dbReference type="Gene3D" id="2.60.120.920">
    <property type="match status" value="1"/>
</dbReference>
<evidence type="ECO:0000313" key="2">
    <source>
        <dbReference type="EMBL" id="CAE7037441.1"/>
    </source>
</evidence>
<comment type="caution">
    <text evidence="2">The sequence shown here is derived from an EMBL/GenBank/DDBJ whole genome shotgun (WGS) entry which is preliminary data.</text>
</comment>
<dbReference type="PROSITE" id="PS50188">
    <property type="entry name" value="B302_SPRY"/>
    <property type="match status" value="1"/>
</dbReference>
<name>A0A812IJJ7_9DINO</name>
<dbReference type="CDD" id="cd11709">
    <property type="entry name" value="SPRY"/>
    <property type="match status" value="1"/>
</dbReference>
<dbReference type="Pfam" id="PF12294">
    <property type="entry name" value="DUF3626"/>
    <property type="match status" value="1"/>
</dbReference>
<organism evidence="2 3">
    <name type="scientific">Symbiodinium natans</name>
    <dbReference type="NCBI Taxonomy" id="878477"/>
    <lineage>
        <taxon>Eukaryota</taxon>
        <taxon>Sar</taxon>
        <taxon>Alveolata</taxon>
        <taxon>Dinophyceae</taxon>
        <taxon>Suessiales</taxon>
        <taxon>Symbiodiniaceae</taxon>
        <taxon>Symbiodinium</taxon>
    </lineage>
</organism>
<dbReference type="Pfam" id="PF00622">
    <property type="entry name" value="SPRY"/>
    <property type="match status" value="1"/>
</dbReference>
<dbReference type="AlphaFoldDB" id="A0A812IJJ7"/>
<dbReference type="InterPro" id="IPR001870">
    <property type="entry name" value="B30.2/SPRY"/>
</dbReference>
<protein>
    <recommendedName>
        <fullName evidence="1">B30.2/SPRY domain-containing protein</fullName>
    </recommendedName>
</protein>
<dbReference type="SMART" id="SM00449">
    <property type="entry name" value="SPRY"/>
    <property type="match status" value="1"/>
</dbReference>
<accession>A0A812IJJ7</accession>
<evidence type="ECO:0000313" key="3">
    <source>
        <dbReference type="Proteomes" id="UP000604046"/>
    </source>
</evidence>
<keyword evidence="3" id="KW-1185">Reference proteome</keyword>